<feature type="site" description="Cleavage (non-hydrolytic); by autocatalysis" evidence="13">
    <location>
        <begin position="415"/>
        <end position="416"/>
    </location>
</feature>
<dbReference type="PANTHER" id="PTHR10067">
    <property type="entry name" value="PHOSPHATIDYLSERINE DECARBOXYLASE"/>
    <property type="match status" value="1"/>
</dbReference>
<evidence type="ECO:0000256" key="1">
    <source>
        <dbReference type="ARBA" id="ARBA00005189"/>
    </source>
</evidence>
<dbReference type="InterPro" id="IPR033177">
    <property type="entry name" value="PSD-B"/>
</dbReference>
<comment type="caution">
    <text evidence="14">The sequence shown here is derived from an EMBL/GenBank/DDBJ whole genome shotgun (WGS) entry which is preliminary data.</text>
</comment>
<keyword evidence="13" id="KW-0496">Mitochondrion</keyword>
<evidence type="ECO:0000256" key="4">
    <source>
        <dbReference type="ARBA" id="ARBA00022793"/>
    </source>
</evidence>
<comment type="catalytic activity">
    <reaction evidence="13">
        <text>a 1,2-diacyl-sn-glycero-3-phospho-L-serine + H(+) = a 1,2-diacyl-sn-glycero-3-phosphoethanolamine + CO2</text>
        <dbReference type="Rhea" id="RHEA:20828"/>
        <dbReference type="ChEBI" id="CHEBI:15378"/>
        <dbReference type="ChEBI" id="CHEBI:16526"/>
        <dbReference type="ChEBI" id="CHEBI:57262"/>
        <dbReference type="ChEBI" id="CHEBI:64612"/>
        <dbReference type="EC" id="4.1.1.65"/>
    </reaction>
</comment>
<evidence type="ECO:0000256" key="13">
    <source>
        <dbReference type="HAMAP-Rule" id="MF_03208"/>
    </source>
</evidence>
<feature type="active site" description="Charge relay system; for autoendoproteolytic cleavage activity" evidence="13">
    <location>
        <position position="416"/>
    </location>
</feature>
<reference evidence="14 15" key="1">
    <citation type="submission" date="2016-03" db="EMBL/GenBank/DDBJ databases">
        <title>EvidentialGene: Evidence-directed Construction of Genes on Genomes.</title>
        <authorList>
            <person name="Gilbert D.G."/>
            <person name="Choi J.-H."/>
            <person name="Mockaitis K."/>
            <person name="Colbourne J."/>
            <person name="Pfrender M."/>
        </authorList>
    </citation>
    <scope>NUCLEOTIDE SEQUENCE [LARGE SCALE GENOMIC DNA]</scope>
    <source>
        <strain evidence="14 15">Xinb3</strain>
        <tissue evidence="14">Complete organism</tissue>
    </source>
</reference>
<dbReference type="HAMAP" id="MF_03208">
    <property type="entry name" value="PS_decarb_PSD_B_type1_euk"/>
    <property type="match status" value="1"/>
</dbReference>
<keyword evidence="11 13" id="KW-0670">Pyruvate</keyword>
<evidence type="ECO:0000256" key="5">
    <source>
        <dbReference type="ARBA" id="ARBA00022989"/>
    </source>
</evidence>
<evidence type="ECO:0000313" key="14">
    <source>
        <dbReference type="EMBL" id="KZS19338.1"/>
    </source>
</evidence>
<keyword evidence="6 13" id="KW-0443">Lipid metabolism</keyword>
<keyword evidence="15" id="KW-1185">Reference proteome</keyword>
<gene>
    <name evidence="14" type="ORF">APZ42_014196</name>
</gene>
<evidence type="ECO:0000256" key="10">
    <source>
        <dbReference type="ARBA" id="ARBA00023264"/>
    </source>
</evidence>
<comment type="pathway">
    <text evidence="1">Lipid metabolism.</text>
</comment>
<evidence type="ECO:0000256" key="9">
    <source>
        <dbReference type="ARBA" id="ARBA00023239"/>
    </source>
</evidence>
<accession>A0A0P5XQF7</accession>
<dbReference type="EMBL" id="LRGB01000389">
    <property type="protein sequence ID" value="KZS19338.1"/>
    <property type="molecule type" value="Genomic_DNA"/>
</dbReference>
<feature type="active site" description="Charge relay system; for autoendoproteolytic cleavage activity" evidence="13">
    <location>
        <position position="226"/>
    </location>
</feature>
<comment type="pathway">
    <text evidence="13">Phospholipid metabolism; phosphatidylethanolamine biosynthesis; phosphatidylethanolamine from CDP-diacylglycerol: step 2/2.</text>
</comment>
<dbReference type="InterPro" id="IPR033661">
    <property type="entry name" value="PSD_type1_euk"/>
</dbReference>
<comment type="cofactor">
    <cofactor evidence="13">
        <name>pyruvate</name>
        <dbReference type="ChEBI" id="CHEBI:15361"/>
    </cofactor>
    <text evidence="13">Binds 1 pyruvoyl group covalently per subunit.</text>
</comment>
<dbReference type="UniPathway" id="UPA00558">
    <property type="reaction ID" value="UER00616"/>
</dbReference>
<evidence type="ECO:0000256" key="8">
    <source>
        <dbReference type="ARBA" id="ARBA00023209"/>
    </source>
</evidence>
<keyword evidence="2 13" id="KW-0444">Lipid biosynthesis</keyword>
<evidence type="ECO:0000256" key="3">
    <source>
        <dbReference type="ARBA" id="ARBA00022692"/>
    </source>
</evidence>
<dbReference type="GO" id="GO:0016540">
    <property type="term" value="P:protein autoprocessing"/>
    <property type="evidence" value="ECO:0007669"/>
    <property type="project" value="UniProtKB-UniRule"/>
</dbReference>
<dbReference type="OrthoDB" id="4330at2759"/>
<dbReference type="Proteomes" id="UP000076858">
    <property type="component" value="Unassembled WGS sequence"/>
</dbReference>
<comment type="similarity">
    <text evidence="13">Belongs to the phosphatidylserine decarboxylase family. PSD-B subfamily. Eukaryotic type I sub-subfamily.</text>
</comment>
<keyword evidence="3 13" id="KW-0812">Transmembrane</keyword>
<comment type="subcellular location">
    <molecule>Phosphatidylserine decarboxylase alpha chain</molecule>
    <subcellularLocation>
        <location evidence="13">Mitochondrion inner membrane</location>
        <topology evidence="13">Peripheral membrane protein</topology>
        <orientation evidence="13">Intermembrane side</orientation>
    </subcellularLocation>
    <text evidence="13">Anchored to the mitochondrial inner membrane through its interaction with the integral membrane beta chain.</text>
</comment>
<feature type="chain" id="PRO_5042621317" description="Phosphatidylserine decarboxylase beta chain" evidence="13">
    <location>
        <begin position="1"/>
        <end position="415"/>
    </location>
</feature>
<feature type="topological domain" description="Mitochondrial matrix" evidence="13">
    <location>
        <begin position="1"/>
        <end position="103"/>
    </location>
</feature>
<feature type="modified residue" description="Pyruvic acid (Ser); by autocatalysis" evidence="13">
    <location>
        <position position="416"/>
    </location>
</feature>
<dbReference type="EC" id="4.1.1.65" evidence="13"/>
<evidence type="ECO:0000256" key="12">
    <source>
        <dbReference type="ARBA" id="ARBA00045136"/>
    </source>
</evidence>
<keyword evidence="10 13" id="KW-1208">Phospholipid metabolism</keyword>
<dbReference type="GO" id="GO:0004609">
    <property type="term" value="F:phosphatidylserine decarboxylase activity"/>
    <property type="evidence" value="ECO:0007669"/>
    <property type="project" value="UniProtKB-UniRule"/>
</dbReference>
<comment type="subunit">
    <text evidence="13">Heterodimer of a large membrane-associated beta subunit and a small pyruvoyl-containing alpha subunit.</text>
</comment>
<sequence>MSALFVRLPQTAFRINLHRVIIPCQQKCTSQWLSSRLRPGDVRRVSFTYYSTGPLTRPIFRRSVSSSAGESNDVKATAASAMAATTVFKGAKSSRWRRFVLKPFVFVQFFFGIGLLAIALKQFRRKNTHPAQSPELIAKDWEILYYRIIPFRAISRAWGWLTNCHLPVWARRPLLGLYARTFNCNLEEAKDGNLDNYSCLAEFFRRKLKNGVRPIDSASAVVAPSDGTVLNFGRVTAGMMEQVKGVSYSLGEFLGPAYWRNGPEVQPAGQTELEYEKSLLVNKDNDLFHCVIYLAPGDYHCFHSPVDWTVNFRRHFPGALLSVNPSIAKWVAGLFSLNERAVYVGRWKHGFFSMTPVGATNVGSIRVYADEKLRTNCTKWALPLPYYDRYMGPTETDSDEIPLHKGEIFGEFNLGSTIVLIFEAPKDFEFKIRPGEKIRMGQPLHVTGSSVKQEAAAH</sequence>
<organism evidence="14 15">
    <name type="scientific">Daphnia magna</name>
    <dbReference type="NCBI Taxonomy" id="35525"/>
    <lineage>
        <taxon>Eukaryota</taxon>
        <taxon>Metazoa</taxon>
        <taxon>Ecdysozoa</taxon>
        <taxon>Arthropoda</taxon>
        <taxon>Crustacea</taxon>
        <taxon>Branchiopoda</taxon>
        <taxon>Diplostraca</taxon>
        <taxon>Cladocera</taxon>
        <taxon>Anomopoda</taxon>
        <taxon>Daphniidae</taxon>
        <taxon>Daphnia</taxon>
    </lineage>
</organism>
<dbReference type="NCBIfam" id="TIGR00163">
    <property type="entry name" value="PS_decarb"/>
    <property type="match status" value="1"/>
</dbReference>
<evidence type="ECO:0000256" key="11">
    <source>
        <dbReference type="ARBA" id="ARBA00023317"/>
    </source>
</evidence>
<comment type="PTM">
    <text evidence="13">Is synthesized initially as an inactive proenzyme. Formation of the active enzyme involves a self-maturation process in which the active site pyruvoyl group is generated from an internal serine residue via an autocatalytic post-translational modification. Two non-identical subunits are generated from the proenzyme in this reaction, and the pyruvate is formed at the N-terminus of the alpha chain, which is derived from the carboxyl end of the proenzyme. The autoendoproteolytic cleavage occurs by a canonical serine protease mechanism, in which the side chain hydroxyl group of the serine supplies its oxygen atom to form the C-terminus of the beta chain, while the remainder of the serine residue undergoes an oxidative deamination to produce ammonia and the pyruvoyl prosthetic group on the alpha chain. During this reaction, the Ser that is part of the protease active site of the proenzyme becomes the pyruvoyl prosthetic group, which constitutes an essential element of the active site of the mature decarboxylase.</text>
</comment>
<comment type="function">
    <text evidence="12">Catalyzes the formation of phosphatidylethanolamine (PtdEtn) from phosphatidylserine (PtdSer). Plays a central role in phospholipid metabolism and in the interorganelle trafficking of phosphatidylserine. May be involved in lipid droplet biogenesis at the endoplasmic reticulum membrane.</text>
</comment>
<feature type="chain" id="PRO_5042621316" description="Phosphatidylserine decarboxylase alpha chain" evidence="13">
    <location>
        <begin position="416"/>
        <end position="458"/>
    </location>
</feature>
<keyword evidence="5 13" id="KW-1133">Transmembrane helix</keyword>
<evidence type="ECO:0000256" key="7">
    <source>
        <dbReference type="ARBA" id="ARBA00023136"/>
    </source>
</evidence>
<feature type="topological domain" description="Mitochondrial intermembrane" evidence="13">
    <location>
        <begin position="123"/>
        <end position="458"/>
    </location>
</feature>
<evidence type="ECO:0000256" key="2">
    <source>
        <dbReference type="ARBA" id="ARBA00022516"/>
    </source>
</evidence>
<protein>
    <recommendedName>
        <fullName evidence="13">Phosphatidylserine decarboxylase proenzyme, mitochondrial</fullName>
        <ecNumber evidence="13">4.1.1.65</ecNumber>
    </recommendedName>
    <component>
        <recommendedName>
            <fullName evidence="13">Phosphatidylserine decarboxylase beta chain</fullName>
        </recommendedName>
    </component>
    <component>
        <recommendedName>
            <fullName evidence="13">Phosphatidylserine decarboxylase alpha chain</fullName>
        </recommendedName>
    </component>
</protein>
<keyword evidence="7 13" id="KW-0472">Membrane</keyword>
<proteinExistence type="inferred from homology"/>
<dbReference type="PANTHER" id="PTHR10067:SF6">
    <property type="entry name" value="PHOSPHATIDYLSERINE DECARBOXYLASE PROENZYME, MITOCHONDRIAL"/>
    <property type="match status" value="1"/>
</dbReference>
<dbReference type="InterPro" id="IPR003817">
    <property type="entry name" value="PS_Dcarbxylase"/>
</dbReference>
<feature type="active site" description="Charge relay system; for autoendoproteolytic cleavage activity" evidence="13">
    <location>
        <position position="303"/>
    </location>
</feature>
<dbReference type="AlphaFoldDB" id="A0A0P5XQF7"/>
<keyword evidence="4 13" id="KW-0210">Decarboxylase</keyword>
<feature type="active site" description="Schiff-base intermediate with substrate; via pyruvic acid; for decarboxylase activity" evidence="13">
    <location>
        <position position="416"/>
    </location>
</feature>
<keyword evidence="13" id="KW-0999">Mitochondrion inner membrane</keyword>
<keyword evidence="13" id="KW-0865">Zymogen</keyword>
<evidence type="ECO:0000256" key="6">
    <source>
        <dbReference type="ARBA" id="ARBA00023098"/>
    </source>
</evidence>
<dbReference type="GO" id="GO:0005743">
    <property type="term" value="C:mitochondrial inner membrane"/>
    <property type="evidence" value="ECO:0007669"/>
    <property type="project" value="UniProtKB-SubCell"/>
</dbReference>
<comment type="subcellular location">
    <molecule>Phosphatidylserine decarboxylase beta chain</molecule>
    <subcellularLocation>
        <location evidence="13">Mitochondrion inner membrane</location>
        <topology evidence="13">Single-pass membrane protein</topology>
        <orientation evidence="13">Intermembrane side</orientation>
    </subcellularLocation>
</comment>
<name>A0A0P5XQF7_9CRUS</name>
<evidence type="ECO:0000313" key="15">
    <source>
        <dbReference type="Proteomes" id="UP000076858"/>
    </source>
</evidence>
<keyword evidence="9 13" id="KW-0456">Lyase</keyword>
<dbReference type="GO" id="GO:0006646">
    <property type="term" value="P:phosphatidylethanolamine biosynthetic process"/>
    <property type="evidence" value="ECO:0007669"/>
    <property type="project" value="UniProtKB-UniRule"/>
</dbReference>
<dbReference type="STRING" id="35525.A0A0P5XQF7"/>
<dbReference type="Pfam" id="PF02666">
    <property type="entry name" value="PS_Dcarbxylase"/>
    <property type="match status" value="1"/>
</dbReference>
<keyword evidence="8 13" id="KW-0594">Phospholipid biosynthesis</keyword>